<dbReference type="InterPro" id="IPR057011">
    <property type="entry name" value="ULT1/2_SAND"/>
</dbReference>
<protein>
    <submittedName>
        <fullName evidence="3">Protein ULTRAPETALA 1</fullName>
    </submittedName>
</protein>
<dbReference type="GO" id="GO:0005634">
    <property type="term" value="C:nucleus"/>
    <property type="evidence" value="ECO:0000318"/>
    <property type="project" value="GO_Central"/>
</dbReference>
<feature type="domain" description="ULTRAPETALA1/2 zinc finger" evidence="2">
    <location>
        <begin position="117"/>
        <end position="215"/>
    </location>
</feature>
<dbReference type="STRING" id="4072.A0A1U8GTJ0"/>
<accession>A0A1U8GTJ0</accession>
<evidence type="ECO:0000313" key="3">
    <source>
        <dbReference type="EMBL" id="PHT81138.1"/>
    </source>
</evidence>
<feature type="domain" description="ULTRAPETALA1/2 SAND" evidence="1">
    <location>
        <begin position="10"/>
        <end position="102"/>
    </location>
</feature>
<dbReference type="Pfam" id="PF23292">
    <property type="entry name" value="SAND_ULT1"/>
    <property type="match status" value="1"/>
</dbReference>
<evidence type="ECO:0000259" key="2">
    <source>
        <dbReference type="Pfam" id="PF23293"/>
    </source>
</evidence>
<sequence length="219" mass="25116">MFTEEEIRGINVLKRGDDYIEIFCCCTSPRHGDFAAKLRVLASGELEITCECQPGCLEGKLTPIEFEKHAGRETCRKWKNNIWIFIDGNKVPLVSTVLLKYHNQSSKHAYGTHRFCHRDEFIICTECKKERRFCRHSAEECKSYHDALLNANWKCADIPFGKFSCDDKEERKSRRVYRGCLRSSTCEGCSSCVCFGCQICCFSSCSCQTCIDFTKTTKA</sequence>
<dbReference type="InterPro" id="IPR057012">
    <property type="entry name" value="ULT1/2_Znf"/>
</dbReference>
<reference evidence="3 4" key="2">
    <citation type="journal article" date="2017" name="Genome Biol.">
        <title>New reference genome sequences of hot pepper reveal the massive evolution of plant disease-resistance genes by retroduplication.</title>
        <authorList>
            <person name="Kim S."/>
            <person name="Park J."/>
            <person name="Yeom S.I."/>
            <person name="Kim Y.M."/>
            <person name="Seo E."/>
            <person name="Kim K.T."/>
            <person name="Kim M.S."/>
            <person name="Lee J.M."/>
            <person name="Cheong K."/>
            <person name="Shin H.S."/>
            <person name="Kim S.B."/>
            <person name="Han K."/>
            <person name="Lee J."/>
            <person name="Park M."/>
            <person name="Lee H.A."/>
            <person name="Lee H.Y."/>
            <person name="Lee Y."/>
            <person name="Oh S."/>
            <person name="Lee J.H."/>
            <person name="Choi E."/>
            <person name="Choi E."/>
            <person name="Lee S.E."/>
            <person name="Jeon J."/>
            <person name="Kim H."/>
            <person name="Choi G."/>
            <person name="Song H."/>
            <person name="Lee J."/>
            <person name="Lee S.C."/>
            <person name="Kwon J.K."/>
            <person name="Lee H.Y."/>
            <person name="Koo N."/>
            <person name="Hong Y."/>
            <person name="Kim R.W."/>
            <person name="Kang W.H."/>
            <person name="Huh J.H."/>
            <person name="Kang B.C."/>
            <person name="Yang T.J."/>
            <person name="Lee Y.H."/>
            <person name="Bennetzen J.L."/>
            <person name="Choi D."/>
        </authorList>
    </citation>
    <scope>NUCLEOTIDE SEQUENCE [LARGE SCALE GENOMIC DNA]</scope>
    <source>
        <strain evidence="4">cv. CM334</strain>
    </source>
</reference>
<organism evidence="3 4">
    <name type="scientific">Capsicum annuum</name>
    <name type="common">Capsicum pepper</name>
    <dbReference type="NCBI Taxonomy" id="4072"/>
    <lineage>
        <taxon>Eukaryota</taxon>
        <taxon>Viridiplantae</taxon>
        <taxon>Streptophyta</taxon>
        <taxon>Embryophyta</taxon>
        <taxon>Tracheophyta</taxon>
        <taxon>Spermatophyta</taxon>
        <taxon>Magnoliopsida</taxon>
        <taxon>eudicotyledons</taxon>
        <taxon>Gunneridae</taxon>
        <taxon>Pentapetalae</taxon>
        <taxon>asterids</taxon>
        <taxon>lamiids</taxon>
        <taxon>Solanales</taxon>
        <taxon>Solanaceae</taxon>
        <taxon>Solanoideae</taxon>
        <taxon>Capsiceae</taxon>
        <taxon>Capsicum</taxon>
    </lineage>
</organism>
<dbReference type="InterPro" id="IPR010919">
    <property type="entry name" value="SAND-like_dom_sf"/>
</dbReference>
<dbReference type="SUPFAM" id="SSF63763">
    <property type="entry name" value="SAND domain-like"/>
    <property type="match status" value="1"/>
</dbReference>
<dbReference type="PANTHER" id="PTHR34053">
    <property type="entry name" value="PROTEIN ULTRAPETALA 1"/>
    <property type="match status" value="1"/>
</dbReference>
<dbReference type="Gramene" id="PHT81138">
    <property type="protein sequence ID" value="PHT81138"/>
    <property type="gene ID" value="T459_14153"/>
</dbReference>
<dbReference type="Pfam" id="PF23293">
    <property type="entry name" value="zf_ULT1"/>
    <property type="match status" value="1"/>
</dbReference>
<reference evidence="3 4" key="1">
    <citation type="journal article" date="2014" name="Nat. Genet.">
        <title>Genome sequence of the hot pepper provides insights into the evolution of pungency in Capsicum species.</title>
        <authorList>
            <person name="Kim S."/>
            <person name="Park M."/>
            <person name="Yeom S.I."/>
            <person name="Kim Y.M."/>
            <person name="Lee J.M."/>
            <person name="Lee H.A."/>
            <person name="Seo E."/>
            <person name="Choi J."/>
            <person name="Cheong K."/>
            <person name="Kim K.T."/>
            <person name="Jung K."/>
            <person name="Lee G.W."/>
            <person name="Oh S.K."/>
            <person name="Bae C."/>
            <person name="Kim S.B."/>
            <person name="Lee H.Y."/>
            <person name="Kim S.Y."/>
            <person name="Kim M.S."/>
            <person name="Kang B.C."/>
            <person name="Jo Y.D."/>
            <person name="Yang H.B."/>
            <person name="Jeong H.J."/>
            <person name="Kang W.H."/>
            <person name="Kwon J.K."/>
            <person name="Shin C."/>
            <person name="Lim J.Y."/>
            <person name="Park J.H."/>
            <person name="Huh J.H."/>
            <person name="Kim J.S."/>
            <person name="Kim B.D."/>
            <person name="Cohen O."/>
            <person name="Paran I."/>
            <person name="Suh M.C."/>
            <person name="Lee S.B."/>
            <person name="Kim Y.K."/>
            <person name="Shin Y."/>
            <person name="Noh S.J."/>
            <person name="Park J."/>
            <person name="Seo Y.S."/>
            <person name="Kwon S.Y."/>
            <person name="Kim H.A."/>
            <person name="Park J.M."/>
            <person name="Kim H.J."/>
            <person name="Choi S.B."/>
            <person name="Bosland P.W."/>
            <person name="Reeves G."/>
            <person name="Jo S.H."/>
            <person name="Lee B.W."/>
            <person name="Cho H.T."/>
            <person name="Choi H.S."/>
            <person name="Lee M.S."/>
            <person name="Yu Y."/>
            <person name="Do Choi Y."/>
            <person name="Park B.S."/>
            <person name="van Deynze A."/>
            <person name="Ashrafi H."/>
            <person name="Hill T."/>
            <person name="Kim W.T."/>
            <person name="Pai H.S."/>
            <person name="Ahn H.K."/>
            <person name="Yeam I."/>
            <person name="Giovannoni J.J."/>
            <person name="Rose J.K."/>
            <person name="Sorensen I."/>
            <person name="Lee S.J."/>
            <person name="Kim R.W."/>
            <person name="Choi I.Y."/>
            <person name="Choi B.S."/>
            <person name="Lim J.S."/>
            <person name="Lee Y.H."/>
            <person name="Choi D."/>
        </authorList>
    </citation>
    <scope>NUCLEOTIDE SEQUENCE [LARGE SCALE GENOMIC DNA]</scope>
    <source>
        <strain evidence="4">cv. CM334</strain>
    </source>
</reference>
<dbReference type="EMBL" id="AYRZ02000005">
    <property type="protein sequence ID" value="PHT81138.1"/>
    <property type="molecule type" value="Genomic_DNA"/>
</dbReference>
<dbReference type="OMA" id="RELMFND"/>
<dbReference type="Gene3D" id="3.10.390.10">
    <property type="entry name" value="SAND domain-like"/>
    <property type="match status" value="1"/>
</dbReference>
<name>A0A1U8GTJ0_CAPAN</name>
<evidence type="ECO:0000259" key="1">
    <source>
        <dbReference type="Pfam" id="PF23292"/>
    </source>
</evidence>
<dbReference type="Proteomes" id="UP000222542">
    <property type="component" value="Unassembled WGS sequence"/>
</dbReference>
<comment type="caution">
    <text evidence="3">The sequence shown here is derived from an EMBL/GenBank/DDBJ whole genome shotgun (WGS) entry which is preliminary data.</text>
</comment>
<dbReference type="GO" id="GO:0005829">
    <property type="term" value="C:cytosol"/>
    <property type="evidence" value="ECO:0000318"/>
    <property type="project" value="GO_Central"/>
</dbReference>
<gene>
    <name evidence="3" type="ORF">T459_14153</name>
</gene>
<dbReference type="PANTHER" id="PTHR34053:SF8">
    <property type="entry name" value="SAND DOMAIN-CONTAINING PROTEIN"/>
    <property type="match status" value="1"/>
</dbReference>
<dbReference type="InterPro" id="IPR020533">
    <property type="entry name" value="Developmental_reg_ULTRAPETALA"/>
</dbReference>
<evidence type="ECO:0000313" key="4">
    <source>
        <dbReference type="Proteomes" id="UP000222542"/>
    </source>
</evidence>
<proteinExistence type="predicted"/>
<dbReference type="AlphaFoldDB" id="A0A1U8GTJ0"/>
<keyword evidence="4" id="KW-1185">Reference proteome</keyword>